<dbReference type="Pfam" id="PF00788">
    <property type="entry name" value="RA"/>
    <property type="match status" value="2"/>
</dbReference>
<dbReference type="InterPro" id="IPR000159">
    <property type="entry name" value="RA_dom"/>
</dbReference>
<feature type="domain" description="Ras-associating" evidence="2">
    <location>
        <begin position="18"/>
        <end position="76"/>
    </location>
</feature>
<feature type="domain" description="Ras-associating" evidence="2">
    <location>
        <begin position="78"/>
        <end position="177"/>
    </location>
</feature>
<dbReference type="InterPro" id="IPR037607">
    <property type="entry name" value="DGK"/>
</dbReference>
<keyword evidence="1" id="KW-0863">Zinc-finger</keyword>
<dbReference type="GO" id="GO:0016020">
    <property type="term" value="C:membrane"/>
    <property type="evidence" value="ECO:0007669"/>
    <property type="project" value="UniProtKB-SubCell"/>
</dbReference>
<dbReference type="GO" id="GO:0004143">
    <property type="term" value="F:ATP-dependent diacylglycerol kinase activity"/>
    <property type="evidence" value="ECO:0007669"/>
    <property type="project" value="InterPro"/>
</dbReference>
<dbReference type="PANTHER" id="PTHR11255:SF54">
    <property type="entry name" value="DIACYLGLYCEROL KINASE THETA"/>
    <property type="match status" value="1"/>
</dbReference>
<dbReference type="SUPFAM" id="SSF54236">
    <property type="entry name" value="Ubiquitin-like"/>
    <property type="match status" value="2"/>
</dbReference>
<dbReference type="InterPro" id="IPR029071">
    <property type="entry name" value="Ubiquitin-like_domsf"/>
</dbReference>
<evidence type="ECO:0000259" key="2">
    <source>
        <dbReference type="PROSITE" id="PS50200"/>
    </source>
</evidence>
<name>A0A1I7X5U7_HETBA</name>
<reference evidence="4" key="1">
    <citation type="submission" date="2016-11" db="UniProtKB">
        <authorList>
            <consortium name="WormBaseParasite"/>
        </authorList>
    </citation>
    <scope>IDENTIFICATION</scope>
</reference>
<evidence type="ECO:0000313" key="3">
    <source>
        <dbReference type="Proteomes" id="UP000095283"/>
    </source>
</evidence>
<dbReference type="Proteomes" id="UP000095283">
    <property type="component" value="Unplaced"/>
</dbReference>
<dbReference type="SMART" id="SM00314">
    <property type="entry name" value="RA"/>
    <property type="match status" value="2"/>
</dbReference>
<dbReference type="AlphaFoldDB" id="A0A1I7X5U7"/>
<keyword evidence="1" id="KW-0862">Zinc</keyword>
<proteinExistence type="predicted"/>
<organism evidence="3 4">
    <name type="scientific">Heterorhabditis bacteriophora</name>
    <name type="common">Entomopathogenic nematode worm</name>
    <dbReference type="NCBI Taxonomy" id="37862"/>
    <lineage>
        <taxon>Eukaryota</taxon>
        <taxon>Metazoa</taxon>
        <taxon>Ecdysozoa</taxon>
        <taxon>Nematoda</taxon>
        <taxon>Chromadorea</taxon>
        <taxon>Rhabditida</taxon>
        <taxon>Rhabditina</taxon>
        <taxon>Rhabditomorpha</taxon>
        <taxon>Strongyloidea</taxon>
        <taxon>Heterorhabditidae</taxon>
        <taxon>Heterorhabditis</taxon>
    </lineage>
</organism>
<dbReference type="PROSITE" id="PS50200">
    <property type="entry name" value="RA"/>
    <property type="match status" value="2"/>
</dbReference>
<evidence type="ECO:0000313" key="4">
    <source>
        <dbReference type="WBParaSite" id="Hba_12938"/>
    </source>
</evidence>
<dbReference type="InterPro" id="IPR016064">
    <property type="entry name" value="NAD/diacylglycerol_kinase_sf"/>
</dbReference>
<dbReference type="SUPFAM" id="SSF111331">
    <property type="entry name" value="NAD kinase/diacylglycerol kinase-like"/>
    <property type="match status" value="1"/>
</dbReference>
<keyword evidence="1" id="KW-0479">Metal-binding</keyword>
<dbReference type="GO" id="GO:0007165">
    <property type="term" value="P:signal transduction"/>
    <property type="evidence" value="ECO:0007669"/>
    <property type="project" value="InterPro"/>
</dbReference>
<dbReference type="Gene3D" id="3.10.20.90">
    <property type="entry name" value="Phosphatidylinositol 3-kinase Catalytic Subunit, Chain A, domain 1"/>
    <property type="match status" value="1"/>
</dbReference>
<dbReference type="PANTHER" id="PTHR11255">
    <property type="entry name" value="DIACYLGLYCEROL KINASE"/>
    <property type="match status" value="1"/>
</dbReference>
<keyword evidence="3" id="KW-1185">Reference proteome</keyword>
<dbReference type="GO" id="GO:0008270">
    <property type="term" value="F:zinc ion binding"/>
    <property type="evidence" value="ECO:0007669"/>
    <property type="project" value="UniProtKB-KW"/>
</dbReference>
<dbReference type="WBParaSite" id="Hba_12938">
    <property type="protein sequence ID" value="Hba_12938"/>
    <property type="gene ID" value="Hba_12938"/>
</dbReference>
<evidence type="ECO:0000256" key="1">
    <source>
        <dbReference type="ARBA" id="ARBA00022771"/>
    </source>
</evidence>
<sequence>MIANDMLTKRHSISQQYVLDAALRRFHITDNPDNYYVTQVVSDAGEEEALEDPVPLRNVKRPEGRRAQIFLRYKDDPDKDVVRLYGGWLRTISKLRIPVTFCSLTVTKDTLVQDAIAEALENFGLDGTTWNRYNLIEVSLDRGVAERTCNPQENMLQLDTMNNPEDQTSMIIMNNYFGIGIDADIRITTHEEWPVQVDGEPHIQPPGTITILKSALKAQMLRKPLRSRHGRLTRECNKPRTGHAPLAMPEDDGRSRFVLGKQIGRRLGKSLGRFERRHSLGREKGKIRELGKEHHSVTDYCELSSTSNEI</sequence>
<accession>A0A1I7X5U7</accession>
<protein>
    <submittedName>
        <fullName evidence="4">Ras-associating domain-containing protein</fullName>
    </submittedName>
</protein>